<gene>
    <name evidence="2" type="ORF">DFR74_11555</name>
</gene>
<dbReference type="InterPro" id="IPR036390">
    <property type="entry name" value="WH_DNA-bd_sf"/>
</dbReference>
<dbReference type="GO" id="GO:0003700">
    <property type="term" value="F:DNA-binding transcription factor activity"/>
    <property type="evidence" value="ECO:0007669"/>
    <property type="project" value="InterPro"/>
</dbReference>
<dbReference type="Pfam" id="PF12802">
    <property type="entry name" value="MarR_2"/>
    <property type="match status" value="1"/>
</dbReference>
<keyword evidence="2" id="KW-0238">DNA-binding</keyword>
<reference evidence="2 3" key="1">
    <citation type="submission" date="2018-06" db="EMBL/GenBank/DDBJ databases">
        <title>Genomic Encyclopedia of Type Strains, Phase IV (KMG-IV): sequencing the most valuable type-strain genomes for metagenomic binning, comparative biology and taxonomic classification.</title>
        <authorList>
            <person name="Goeker M."/>
        </authorList>
    </citation>
    <scope>NUCLEOTIDE SEQUENCE [LARGE SCALE GENOMIC DNA]</scope>
    <source>
        <strain evidence="2 3">DSM 44599</strain>
    </source>
</reference>
<dbReference type="SUPFAM" id="SSF46785">
    <property type="entry name" value="Winged helix' DNA-binding domain"/>
    <property type="match status" value="1"/>
</dbReference>
<feature type="domain" description="HTH marR-type" evidence="1">
    <location>
        <begin position="42"/>
        <end position="92"/>
    </location>
</feature>
<dbReference type="Proteomes" id="UP000252586">
    <property type="component" value="Unassembled WGS sequence"/>
</dbReference>
<protein>
    <submittedName>
        <fullName evidence="2">DNA-binding MarR family transcriptional regulator</fullName>
    </submittedName>
</protein>
<name>A0A366D595_9NOCA</name>
<evidence type="ECO:0000313" key="3">
    <source>
        <dbReference type="Proteomes" id="UP000252586"/>
    </source>
</evidence>
<evidence type="ECO:0000259" key="1">
    <source>
        <dbReference type="Pfam" id="PF12802"/>
    </source>
</evidence>
<dbReference type="EMBL" id="QNRE01000015">
    <property type="protein sequence ID" value="RBO85207.1"/>
    <property type="molecule type" value="Genomic_DNA"/>
</dbReference>
<proteinExistence type="predicted"/>
<comment type="caution">
    <text evidence="2">The sequence shown here is derived from an EMBL/GenBank/DDBJ whole genome shotgun (WGS) entry which is preliminary data.</text>
</comment>
<dbReference type="InterPro" id="IPR011991">
    <property type="entry name" value="ArsR-like_HTH"/>
</dbReference>
<sequence>MSATRTVHNQLHAQLNSRKTKWQTGIVDCRVITVADWTFLTNHAHVLLCIAQDPGMRLRDVADAVGITERAAQRIVAELEQAGYLDRVRDGRRNRYRLNQELPLRHPLDRDHAVGEILSVLTSEPTNAPGRSA</sequence>
<dbReference type="InterPro" id="IPR036388">
    <property type="entry name" value="WH-like_DNA-bd_sf"/>
</dbReference>
<evidence type="ECO:0000313" key="2">
    <source>
        <dbReference type="EMBL" id="RBO85207.1"/>
    </source>
</evidence>
<dbReference type="STRING" id="1210090.GCA_001613185_03141"/>
<dbReference type="AlphaFoldDB" id="A0A366D595"/>
<dbReference type="GO" id="GO:0003677">
    <property type="term" value="F:DNA binding"/>
    <property type="evidence" value="ECO:0007669"/>
    <property type="project" value="UniProtKB-KW"/>
</dbReference>
<organism evidence="2 3">
    <name type="scientific">Nocardia puris</name>
    <dbReference type="NCBI Taxonomy" id="208602"/>
    <lineage>
        <taxon>Bacteria</taxon>
        <taxon>Bacillati</taxon>
        <taxon>Actinomycetota</taxon>
        <taxon>Actinomycetes</taxon>
        <taxon>Mycobacteriales</taxon>
        <taxon>Nocardiaceae</taxon>
        <taxon>Nocardia</taxon>
    </lineage>
</organism>
<dbReference type="Gene3D" id="1.10.10.10">
    <property type="entry name" value="Winged helix-like DNA-binding domain superfamily/Winged helix DNA-binding domain"/>
    <property type="match status" value="1"/>
</dbReference>
<dbReference type="InterPro" id="IPR000835">
    <property type="entry name" value="HTH_MarR-typ"/>
</dbReference>
<dbReference type="CDD" id="cd00090">
    <property type="entry name" value="HTH_ARSR"/>
    <property type="match status" value="1"/>
</dbReference>
<keyword evidence="3" id="KW-1185">Reference proteome</keyword>
<accession>A0A366D595</accession>